<keyword evidence="2" id="KW-1185">Reference proteome</keyword>
<reference evidence="1 2" key="1">
    <citation type="submission" date="2021-08" db="EMBL/GenBank/DDBJ databases">
        <authorList>
            <person name="Peeters C."/>
        </authorList>
    </citation>
    <scope>NUCLEOTIDE SEQUENCE [LARGE SCALE GENOMIC DNA]</scope>
    <source>
        <strain evidence="1 2">LMG 23994</strain>
    </source>
</reference>
<evidence type="ECO:0000313" key="1">
    <source>
        <dbReference type="EMBL" id="CAG9170029.1"/>
    </source>
</evidence>
<organism evidence="1 2">
    <name type="scientific">Cupriavidus pinatubonensis</name>
    <dbReference type="NCBI Taxonomy" id="248026"/>
    <lineage>
        <taxon>Bacteria</taxon>
        <taxon>Pseudomonadati</taxon>
        <taxon>Pseudomonadota</taxon>
        <taxon>Betaproteobacteria</taxon>
        <taxon>Burkholderiales</taxon>
        <taxon>Burkholderiaceae</taxon>
        <taxon>Cupriavidus</taxon>
    </lineage>
</organism>
<name>A0ABM8WRF0_9BURK</name>
<dbReference type="EMBL" id="CAJZAF010000007">
    <property type="protein sequence ID" value="CAG9170029.1"/>
    <property type="molecule type" value="Genomic_DNA"/>
</dbReference>
<evidence type="ECO:0000313" key="2">
    <source>
        <dbReference type="Proteomes" id="UP000701702"/>
    </source>
</evidence>
<dbReference type="Pfam" id="PF07042">
    <property type="entry name" value="TrfA"/>
    <property type="match status" value="1"/>
</dbReference>
<dbReference type="InterPro" id="IPR010751">
    <property type="entry name" value="TrfA"/>
</dbReference>
<protein>
    <submittedName>
        <fullName evidence="1">Plasmid replication initiator protein TrfA</fullName>
    </submittedName>
</protein>
<gene>
    <name evidence="1" type="primary">trfA_2</name>
    <name evidence="1" type="ORF">LMG23994_01784</name>
</gene>
<dbReference type="Proteomes" id="UP000701702">
    <property type="component" value="Unassembled WGS sequence"/>
</dbReference>
<dbReference type="RefSeq" id="WP_224001438.1">
    <property type="nucleotide sequence ID" value="NZ_CAJZAF010000007.1"/>
</dbReference>
<accession>A0ABM8WRF0</accession>
<sequence length="307" mass="34728">MRALAWQAYTVHSTSMKSKREPSTDLPQRVQELSKRALAKAAAADAARQTQLPLWERSQRGMPNTFARSALFNCNKASGKRQDYKNYPVASLAGAEITYTGEELRQDDADVFLEICHLAREAPLGDRVEFTAYSMLKALGWGRSAKAYTRLSTSIDRLKANMTKVKFADGRKGFGGSLVRKFGWSDEEEGGEGGNRRWVVYMEPEIVALFAEDDYTRLAREQRAQLSGDLAKWLHSYYHTHAQPFPHKVAFIHEKCGSQTKQLYHFRPVLKKALAELVEVGFLESWRIDDATDTVYVTRAAKQLRAA</sequence>
<comment type="caution">
    <text evidence="1">The sequence shown here is derived from an EMBL/GenBank/DDBJ whole genome shotgun (WGS) entry which is preliminary data.</text>
</comment>
<proteinExistence type="predicted"/>